<reference evidence="1 2" key="1">
    <citation type="submission" date="2021-03" db="EMBL/GenBank/DDBJ databases">
        <title>Genomic Encyclopedia of Type Strains, Phase IV (KMG-IV): sequencing the most valuable type-strain genomes for metagenomic binning, comparative biology and taxonomic classification.</title>
        <authorList>
            <person name="Goeker M."/>
        </authorList>
    </citation>
    <scope>NUCLEOTIDE SEQUENCE [LARGE SCALE GENOMIC DNA]</scope>
    <source>
        <strain evidence="1 2">DSM 15596</strain>
    </source>
</reference>
<dbReference type="Proteomes" id="UP000706926">
    <property type="component" value="Unassembled WGS sequence"/>
</dbReference>
<evidence type="ECO:0000313" key="2">
    <source>
        <dbReference type="Proteomes" id="UP000706926"/>
    </source>
</evidence>
<comment type="caution">
    <text evidence="1">The sequence shown here is derived from an EMBL/GenBank/DDBJ whole genome shotgun (WGS) entry which is preliminary data.</text>
</comment>
<dbReference type="EMBL" id="JAGGKI010000002">
    <property type="protein sequence ID" value="MBP1891989.1"/>
    <property type="molecule type" value="Genomic_DNA"/>
</dbReference>
<dbReference type="GeneID" id="95403097"/>
<evidence type="ECO:0000313" key="1">
    <source>
        <dbReference type="EMBL" id="MBP1891989.1"/>
    </source>
</evidence>
<accession>A0ABS4F6X5</accession>
<proteinExistence type="predicted"/>
<dbReference type="RefSeq" id="WP_210094303.1">
    <property type="nucleotide sequence ID" value="NZ_BOSA01000001.1"/>
</dbReference>
<sequence>MMIVLGLVFVVLAIADMQCLLSAIIAGLLVLGVQAVHGRLIQSLDRIDQIIVRLVRAQM</sequence>
<organism evidence="1 2">
    <name type="scientific">Paenibacillus lactis</name>
    <dbReference type="NCBI Taxonomy" id="228574"/>
    <lineage>
        <taxon>Bacteria</taxon>
        <taxon>Bacillati</taxon>
        <taxon>Bacillota</taxon>
        <taxon>Bacilli</taxon>
        <taxon>Bacillales</taxon>
        <taxon>Paenibacillaceae</taxon>
        <taxon>Paenibacillus</taxon>
    </lineage>
</organism>
<keyword evidence="2" id="KW-1185">Reference proteome</keyword>
<name>A0ABS4F6X5_9BACL</name>
<gene>
    <name evidence="1" type="ORF">J2Z18_001061</name>
</gene>
<protein>
    <submittedName>
        <fullName evidence="1">Uncharacterized protein</fullName>
    </submittedName>
</protein>